<dbReference type="GO" id="GO:0015369">
    <property type="term" value="F:calcium:proton antiporter activity"/>
    <property type="evidence" value="ECO:0007669"/>
    <property type="project" value="TreeGrafter"/>
</dbReference>
<evidence type="ECO:0000313" key="11">
    <source>
        <dbReference type="EMBL" id="PMD15470.1"/>
    </source>
</evidence>
<feature type="transmembrane region" description="Helical" evidence="9">
    <location>
        <begin position="185"/>
        <end position="204"/>
    </location>
</feature>
<gene>
    <name evidence="11" type="ORF">NA56DRAFT_582031</name>
</gene>
<comment type="subcellular location">
    <subcellularLocation>
        <location evidence="1">Endomembrane system</location>
        <topology evidence="1">Multi-pass membrane protein</topology>
    </subcellularLocation>
</comment>
<feature type="compositionally biased region" description="Basic and acidic residues" evidence="8">
    <location>
        <begin position="109"/>
        <end position="136"/>
    </location>
</feature>
<evidence type="ECO:0000256" key="3">
    <source>
        <dbReference type="ARBA" id="ARBA00022448"/>
    </source>
</evidence>
<evidence type="ECO:0000256" key="4">
    <source>
        <dbReference type="ARBA" id="ARBA00022692"/>
    </source>
</evidence>
<evidence type="ECO:0000256" key="1">
    <source>
        <dbReference type="ARBA" id="ARBA00004127"/>
    </source>
</evidence>
<accession>A0A2J6PN49</accession>
<feature type="transmembrane region" description="Helical" evidence="9">
    <location>
        <begin position="505"/>
        <end position="531"/>
    </location>
</feature>
<dbReference type="InterPro" id="IPR044880">
    <property type="entry name" value="NCX_ion-bd_dom_sf"/>
</dbReference>
<feature type="transmembrane region" description="Helical" evidence="9">
    <location>
        <begin position="242"/>
        <end position="263"/>
    </location>
</feature>
<dbReference type="Proteomes" id="UP000235672">
    <property type="component" value="Unassembled WGS sequence"/>
</dbReference>
<protein>
    <submittedName>
        <fullName evidence="11">Calcium/proton exchanger</fullName>
    </submittedName>
</protein>
<dbReference type="FunFam" id="1.20.1420.30:FF:000021">
    <property type="entry name" value="Vacuolar calcium ion transporter"/>
    <property type="match status" value="1"/>
</dbReference>
<evidence type="ECO:0000256" key="9">
    <source>
        <dbReference type="SAM" id="Phobius"/>
    </source>
</evidence>
<proteinExistence type="inferred from homology"/>
<dbReference type="InterPro" id="IPR004837">
    <property type="entry name" value="NaCa_Exmemb"/>
</dbReference>
<dbReference type="EMBL" id="KZ613513">
    <property type="protein sequence ID" value="PMD15470.1"/>
    <property type="molecule type" value="Genomic_DNA"/>
</dbReference>
<organism evidence="11 12">
    <name type="scientific">Hyaloscypha hepaticicola</name>
    <dbReference type="NCBI Taxonomy" id="2082293"/>
    <lineage>
        <taxon>Eukaryota</taxon>
        <taxon>Fungi</taxon>
        <taxon>Dikarya</taxon>
        <taxon>Ascomycota</taxon>
        <taxon>Pezizomycotina</taxon>
        <taxon>Leotiomycetes</taxon>
        <taxon>Helotiales</taxon>
        <taxon>Hyaloscyphaceae</taxon>
        <taxon>Hyaloscypha</taxon>
    </lineage>
</organism>
<feature type="transmembrane region" description="Helical" evidence="9">
    <location>
        <begin position="543"/>
        <end position="561"/>
    </location>
</feature>
<dbReference type="Pfam" id="PF01699">
    <property type="entry name" value="Na_Ca_ex"/>
    <property type="match status" value="2"/>
</dbReference>
<feature type="domain" description="Sodium/calcium exchanger membrane region" evidence="10">
    <location>
        <begin position="211"/>
        <end position="362"/>
    </location>
</feature>
<feature type="region of interest" description="Disordered" evidence="8">
    <location>
        <begin position="19"/>
        <end position="163"/>
    </location>
</feature>
<evidence type="ECO:0000259" key="10">
    <source>
        <dbReference type="Pfam" id="PF01699"/>
    </source>
</evidence>
<evidence type="ECO:0000256" key="2">
    <source>
        <dbReference type="ARBA" id="ARBA00008170"/>
    </source>
</evidence>
<dbReference type="OrthoDB" id="1699231at2759"/>
<keyword evidence="6" id="KW-0406">Ion transport</keyword>
<feature type="compositionally biased region" description="Basic and acidic residues" evidence="8">
    <location>
        <begin position="88"/>
        <end position="97"/>
    </location>
</feature>
<evidence type="ECO:0000313" key="12">
    <source>
        <dbReference type="Proteomes" id="UP000235672"/>
    </source>
</evidence>
<keyword evidence="7 9" id="KW-0472">Membrane</keyword>
<evidence type="ECO:0000256" key="5">
    <source>
        <dbReference type="ARBA" id="ARBA00022989"/>
    </source>
</evidence>
<dbReference type="Gene3D" id="1.20.1420.30">
    <property type="entry name" value="NCX, central ion-binding region"/>
    <property type="match status" value="2"/>
</dbReference>
<keyword evidence="5 9" id="KW-1133">Transmembrane helix</keyword>
<feature type="transmembrane region" description="Helical" evidence="9">
    <location>
        <begin position="567"/>
        <end position="587"/>
    </location>
</feature>
<evidence type="ECO:0000256" key="8">
    <source>
        <dbReference type="SAM" id="MobiDB-lite"/>
    </source>
</evidence>
<feature type="compositionally biased region" description="Polar residues" evidence="8">
    <location>
        <begin position="75"/>
        <end position="87"/>
    </location>
</feature>
<sequence length="608" mass="65872">MASIDSIKRAARKEAWYSDSWNPFRKNMRRSSTWTASSEPIREKDIEAGVRGGRNGNMDEEGGISPLSGIRTEPTFYSQGFSSTSDNGPRRGSKENEQSMTGASTIDGKPAREAESEETAVERQSSRQSTGEEKARQRFISNFFKHGKNQEPEDDDRPKKRPWYKGKILKHKPYTVRNQLQATIFNSWINLLLLAAPVGIGLNYAKVDGRAIFCVNFIAIIPLAGMLSFATEEIALHVGESLGGLLNASFGNAVELIVAVIALTKNEVVVVQTSLIGSILSNLLLVMGMCFFFGGLRRQEQFFNQTVAQTAASLLALAVGSVIIPTCFDKFSSTPQASIASLSRGTAVILLVVYIGYLYFQLKTHSDMFNEESKKVAKKPRKNSVAPGAISKVLVQAGGLSAGAGRPNLPERPPQDELIRTNAYEEDEEEPEEPQLHVAVAWATLAGATAIIGLCAEFMVDGISAITASGGISVEFVGLILLPIVGNAAEHATAVTVACKDKMDLAIGVAVGSSMQVSLFLIPLLVVIGWIMGKDEMTMSFDGFQVAVLFVAILLVNYLIGDGKSHWLEGMLLQCLYVIIAVCAYFYPTKVCQNGVTTNCIQVSNNTS</sequence>
<feature type="transmembrane region" description="Helical" evidence="9">
    <location>
        <begin position="463"/>
        <end position="485"/>
    </location>
</feature>
<feature type="transmembrane region" description="Helical" evidence="9">
    <location>
        <begin position="275"/>
        <end position="295"/>
    </location>
</feature>
<keyword evidence="4 9" id="KW-0812">Transmembrane</keyword>
<feature type="transmembrane region" description="Helical" evidence="9">
    <location>
        <begin position="307"/>
        <end position="328"/>
    </location>
</feature>
<feature type="domain" description="Sodium/calcium exchanger membrane region" evidence="10">
    <location>
        <begin position="441"/>
        <end position="585"/>
    </location>
</feature>
<dbReference type="GO" id="GO:0006874">
    <property type="term" value="P:intracellular calcium ion homeostasis"/>
    <property type="evidence" value="ECO:0007669"/>
    <property type="project" value="TreeGrafter"/>
</dbReference>
<dbReference type="FunFam" id="1.20.1420.30:FF:000011">
    <property type="entry name" value="Vacuolar calcium ion transporter"/>
    <property type="match status" value="1"/>
</dbReference>
<evidence type="ECO:0000256" key="6">
    <source>
        <dbReference type="ARBA" id="ARBA00023065"/>
    </source>
</evidence>
<dbReference type="PANTHER" id="PTHR31503">
    <property type="entry name" value="VACUOLAR CALCIUM ION TRANSPORTER"/>
    <property type="match status" value="1"/>
</dbReference>
<dbReference type="AlphaFoldDB" id="A0A2J6PN49"/>
<evidence type="ECO:0000256" key="7">
    <source>
        <dbReference type="ARBA" id="ARBA00023136"/>
    </source>
</evidence>
<keyword evidence="3" id="KW-0813">Transport</keyword>
<feature type="transmembrane region" description="Helical" evidence="9">
    <location>
        <begin position="436"/>
        <end position="456"/>
    </location>
</feature>
<feature type="transmembrane region" description="Helical" evidence="9">
    <location>
        <begin position="340"/>
        <end position="360"/>
    </location>
</feature>
<dbReference type="GO" id="GO:0000329">
    <property type="term" value="C:fungal-type vacuole membrane"/>
    <property type="evidence" value="ECO:0007669"/>
    <property type="project" value="TreeGrafter"/>
</dbReference>
<dbReference type="GO" id="GO:0012505">
    <property type="term" value="C:endomembrane system"/>
    <property type="evidence" value="ECO:0007669"/>
    <property type="project" value="UniProtKB-SubCell"/>
</dbReference>
<name>A0A2J6PN49_9HELO</name>
<dbReference type="InterPro" id="IPR004713">
    <property type="entry name" value="CaH_exchang"/>
</dbReference>
<reference evidence="11 12" key="1">
    <citation type="submission" date="2016-05" db="EMBL/GenBank/DDBJ databases">
        <title>A degradative enzymes factory behind the ericoid mycorrhizal symbiosis.</title>
        <authorList>
            <consortium name="DOE Joint Genome Institute"/>
            <person name="Martino E."/>
            <person name="Morin E."/>
            <person name="Grelet G."/>
            <person name="Kuo A."/>
            <person name="Kohler A."/>
            <person name="Daghino S."/>
            <person name="Barry K."/>
            <person name="Choi C."/>
            <person name="Cichocki N."/>
            <person name="Clum A."/>
            <person name="Copeland A."/>
            <person name="Hainaut M."/>
            <person name="Haridas S."/>
            <person name="Labutti K."/>
            <person name="Lindquist E."/>
            <person name="Lipzen A."/>
            <person name="Khouja H.-R."/>
            <person name="Murat C."/>
            <person name="Ohm R."/>
            <person name="Olson A."/>
            <person name="Spatafora J."/>
            <person name="Veneault-Fourrey C."/>
            <person name="Henrissat B."/>
            <person name="Grigoriev I."/>
            <person name="Martin F."/>
            <person name="Perotto S."/>
        </authorList>
    </citation>
    <scope>NUCLEOTIDE SEQUENCE [LARGE SCALE GENOMIC DNA]</scope>
    <source>
        <strain evidence="11 12">UAMH 7357</strain>
    </source>
</reference>
<feature type="transmembrane region" description="Helical" evidence="9">
    <location>
        <begin position="211"/>
        <end position="230"/>
    </location>
</feature>
<comment type="similarity">
    <text evidence="2">Belongs to the Ca(2+):cation antiporter (CaCA) (TC 2.A.19) family.</text>
</comment>
<keyword evidence="12" id="KW-1185">Reference proteome</keyword>
<dbReference type="PANTHER" id="PTHR31503:SF20">
    <property type="entry name" value="CA(2+)_H(+) EXCHANGER, PUTATIVE (EUROFUNG)-RELATED"/>
    <property type="match status" value="1"/>
</dbReference>